<comment type="caution">
    <text evidence="2">The sequence shown here is derived from an EMBL/GenBank/DDBJ whole genome shotgun (WGS) entry which is preliminary data.</text>
</comment>
<keyword evidence="1" id="KW-0472">Membrane</keyword>
<dbReference type="AlphaFoldDB" id="A0A1G2BK73"/>
<gene>
    <name evidence="2" type="ORF">A2677_02835</name>
</gene>
<dbReference type="Proteomes" id="UP000177817">
    <property type="component" value="Unassembled WGS sequence"/>
</dbReference>
<dbReference type="EMBL" id="MHKK01000032">
    <property type="protein sequence ID" value="OGY89485.1"/>
    <property type="molecule type" value="Genomic_DNA"/>
</dbReference>
<keyword evidence="1" id="KW-1133">Transmembrane helix</keyword>
<accession>A0A1G2BK73</accession>
<organism evidence="2 3">
    <name type="scientific">Candidatus Komeilibacteria bacterium RIFCSPHIGHO2_01_FULL_52_14</name>
    <dbReference type="NCBI Taxonomy" id="1798549"/>
    <lineage>
        <taxon>Bacteria</taxon>
        <taxon>Candidatus Komeiliibacteriota</taxon>
    </lineage>
</organism>
<reference evidence="2 3" key="1">
    <citation type="journal article" date="2016" name="Nat. Commun.">
        <title>Thousands of microbial genomes shed light on interconnected biogeochemical processes in an aquifer system.</title>
        <authorList>
            <person name="Anantharaman K."/>
            <person name="Brown C.T."/>
            <person name="Hug L.A."/>
            <person name="Sharon I."/>
            <person name="Castelle C.J."/>
            <person name="Probst A.J."/>
            <person name="Thomas B.C."/>
            <person name="Singh A."/>
            <person name="Wilkins M.J."/>
            <person name="Karaoz U."/>
            <person name="Brodie E.L."/>
            <person name="Williams K.H."/>
            <person name="Hubbard S.S."/>
            <person name="Banfield J.F."/>
        </authorList>
    </citation>
    <scope>NUCLEOTIDE SEQUENCE [LARGE SCALE GENOMIC DNA]</scope>
</reference>
<name>A0A1G2BK73_9BACT</name>
<proteinExistence type="predicted"/>
<evidence type="ECO:0000313" key="2">
    <source>
        <dbReference type="EMBL" id="OGY89485.1"/>
    </source>
</evidence>
<sequence length="422" mass="47690">MYAVQHIYSRGICIRKGGYTTKRHPKKHPKRKINFVWAFAALSIFFVVLFGVSAIVLRAQREKISCNPVPDQPPEQGSQGFHIWSGPTLLSFKHNGKPACVPDGWQALGESASGPGWALFPDEQTGLIIQKRAFASERFLYRNTSFEVRVVYPVNIRAEHLLAYMKLIENAFVSVGSLYPSLKDAETRPHTVLITAGLAGDTYGSNSRVYPDPGPDLTHVVRTPEQWRSQELVIHAVAHLYNRYRRSWMNGYKPDPSLPDEDWQELEATWAETAFSTSDDGRIDRLRYLYNVHTAVQTDNFSLITAAPFDNKDEFEKIHRDVVMKPDASYIDDQYGHYILAPLAMVATQGLLMQLTEQKIIPATDIVEILKQVHAGKYENYFNALSKVLPSDAVAQITGWMHGGETIPENLVLKGAEQYRLK</sequence>
<evidence type="ECO:0000256" key="1">
    <source>
        <dbReference type="SAM" id="Phobius"/>
    </source>
</evidence>
<evidence type="ECO:0000313" key="3">
    <source>
        <dbReference type="Proteomes" id="UP000177817"/>
    </source>
</evidence>
<feature type="transmembrane region" description="Helical" evidence="1">
    <location>
        <begin position="35"/>
        <end position="57"/>
    </location>
</feature>
<keyword evidence="1" id="KW-0812">Transmembrane</keyword>
<protein>
    <submittedName>
        <fullName evidence="2">Uncharacterized protein</fullName>
    </submittedName>
</protein>